<dbReference type="Gene3D" id="1.10.10.10">
    <property type="entry name" value="Winged helix-like DNA-binding domain superfamily/Winged helix DNA-binding domain"/>
    <property type="match status" value="1"/>
</dbReference>
<feature type="domain" description="HTH marR-type" evidence="1">
    <location>
        <begin position="7"/>
        <end position="139"/>
    </location>
</feature>
<sequence>MSQVGTLDRPGYLLKRAQLALRQACDEQLRPLGLSMSQYAVLQALDEQPGASSAELARRCFVTRQSLRDVLSGLKTAGLVTVATETSGGRARPVTLTSSGEGHLEAAHTVVGEVEERMLTGLTGTQRRQLADLLWACTENLGQH</sequence>
<protein>
    <submittedName>
        <fullName evidence="2">MarR family transcriptional regulator</fullName>
    </submittedName>
</protein>
<reference evidence="3" key="1">
    <citation type="journal article" date="2019" name="Int. J. Syst. Evol. Microbiol.">
        <title>The Global Catalogue of Microorganisms (GCM) 10K type strain sequencing project: providing services to taxonomists for standard genome sequencing and annotation.</title>
        <authorList>
            <consortium name="The Broad Institute Genomics Platform"/>
            <consortium name="The Broad Institute Genome Sequencing Center for Infectious Disease"/>
            <person name="Wu L."/>
            <person name="Ma J."/>
        </authorList>
    </citation>
    <scope>NUCLEOTIDE SEQUENCE [LARGE SCALE GENOMIC DNA]</scope>
    <source>
        <strain evidence="3">JCM 16898</strain>
    </source>
</reference>
<gene>
    <name evidence="2" type="ORF">GCM10022222_27000</name>
</gene>
<evidence type="ECO:0000259" key="1">
    <source>
        <dbReference type="PROSITE" id="PS50995"/>
    </source>
</evidence>
<dbReference type="InterPro" id="IPR039422">
    <property type="entry name" value="MarR/SlyA-like"/>
</dbReference>
<dbReference type="Proteomes" id="UP001500689">
    <property type="component" value="Unassembled WGS sequence"/>
</dbReference>
<dbReference type="InterPro" id="IPR036388">
    <property type="entry name" value="WH-like_DNA-bd_sf"/>
</dbReference>
<dbReference type="SMART" id="SM00347">
    <property type="entry name" value="HTH_MARR"/>
    <property type="match status" value="1"/>
</dbReference>
<dbReference type="RefSeq" id="WP_344859333.1">
    <property type="nucleotide sequence ID" value="NZ_BAAAZN010000005.1"/>
</dbReference>
<dbReference type="PROSITE" id="PS50995">
    <property type="entry name" value="HTH_MARR_2"/>
    <property type="match status" value="1"/>
</dbReference>
<comment type="caution">
    <text evidence="2">The sequence shown here is derived from an EMBL/GenBank/DDBJ whole genome shotgun (WGS) entry which is preliminary data.</text>
</comment>
<dbReference type="InterPro" id="IPR000835">
    <property type="entry name" value="HTH_MarR-typ"/>
</dbReference>
<organism evidence="2 3">
    <name type="scientific">Amycolatopsis ultiminotia</name>
    <dbReference type="NCBI Taxonomy" id="543629"/>
    <lineage>
        <taxon>Bacteria</taxon>
        <taxon>Bacillati</taxon>
        <taxon>Actinomycetota</taxon>
        <taxon>Actinomycetes</taxon>
        <taxon>Pseudonocardiales</taxon>
        <taxon>Pseudonocardiaceae</taxon>
        <taxon>Amycolatopsis</taxon>
    </lineage>
</organism>
<evidence type="ECO:0000313" key="2">
    <source>
        <dbReference type="EMBL" id="GAA3541925.1"/>
    </source>
</evidence>
<dbReference type="Pfam" id="PF12802">
    <property type="entry name" value="MarR_2"/>
    <property type="match status" value="1"/>
</dbReference>
<name>A0ABP6VZR4_9PSEU</name>
<dbReference type="PANTHER" id="PTHR33164:SF43">
    <property type="entry name" value="HTH-TYPE TRANSCRIPTIONAL REPRESSOR YETL"/>
    <property type="match status" value="1"/>
</dbReference>
<evidence type="ECO:0000313" key="3">
    <source>
        <dbReference type="Proteomes" id="UP001500689"/>
    </source>
</evidence>
<dbReference type="PANTHER" id="PTHR33164">
    <property type="entry name" value="TRANSCRIPTIONAL REGULATOR, MARR FAMILY"/>
    <property type="match status" value="1"/>
</dbReference>
<accession>A0ABP6VZR4</accession>
<dbReference type="InterPro" id="IPR036390">
    <property type="entry name" value="WH_DNA-bd_sf"/>
</dbReference>
<dbReference type="SUPFAM" id="SSF46785">
    <property type="entry name" value="Winged helix' DNA-binding domain"/>
    <property type="match status" value="1"/>
</dbReference>
<keyword evidence="3" id="KW-1185">Reference proteome</keyword>
<dbReference type="EMBL" id="BAAAZN010000005">
    <property type="protein sequence ID" value="GAA3541925.1"/>
    <property type="molecule type" value="Genomic_DNA"/>
</dbReference>
<proteinExistence type="predicted"/>